<dbReference type="Pfam" id="PF02518">
    <property type="entry name" value="HATPase_c"/>
    <property type="match status" value="1"/>
</dbReference>
<keyword evidence="8 11" id="KW-1133">Transmembrane helix</keyword>
<dbReference type="InterPro" id="IPR003660">
    <property type="entry name" value="HAMP_dom"/>
</dbReference>
<keyword evidence="4" id="KW-0597">Phosphoprotein</keyword>
<evidence type="ECO:0000256" key="11">
    <source>
        <dbReference type="SAM" id="Phobius"/>
    </source>
</evidence>
<dbReference type="CDD" id="cd00082">
    <property type="entry name" value="HisKA"/>
    <property type="match status" value="1"/>
</dbReference>
<reference evidence="14 15" key="1">
    <citation type="submission" date="2023-05" db="EMBL/GenBank/DDBJ databases">
        <title>Actinoplanes sp. NEAU-A12 genome sequencing.</title>
        <authorList>
            <person name="Wang Z.-S."/>
        </authorList>
    </citation>
    <scope>NUCLEOTIDE SEQUENCE [LARGE SCALE GENOMIC DNA]</scope>
    <source>
        <strain evidence="14 15">NEAU-A12</strain>
    </source>
</reference>
<evidence type="ECO:0000313" key="15">
    <source>
        <dbReference type="Proteomes" id="UP001241758"/>
    </source>
</evidence>
<dbReference type="PRINTS" id="PR00344">
    <property type="entry name" value="BCTRLSENSOR"/>
</dbReference>
<dbReference type="InterPro" id="IPR005467">
    <property type="entry name" value="His_kinase_dom"/>
</dbReference>
<evidence type="ECO:0000256" key="10">
    <source>
        <dbReference type="ARBA" id="ARBA00023136"/>
    </source>
</evidence>
<keyword evidence="7" id="KW-0418">Kinase</keyword>
<dbReference type="SMART" id="SM00388">
    <property type="entry name" value="HisKA"/>
    <property type="match status" value="1"/>
</dbReference>
<dbReference type="CDD" id="cd06225">
    <property type="entry name" value="HAMP"/>
    <property type="match status" value="1"/>
</dbReference>
<evidence type="ECO:0000256" key="3">
    <source>
        <dbReference type="ARBA" id="ARBA00012438"/>
    </source>
</evidence>
<dbReference type="Gene3D" id="6.10.340.10">
    <property type="match status" value="1"/>
</dbReference>
<evidence type="ECO:0000256" key="1">
    <source>
        <dbReference type="ARBA" id="ARBA00000085"/>
    </source>
</evidence>
<dbReference type="InterPro" id="IPR004358">
    <property type="entry name" value="Sig_transdc_His_kin-like_C"/>
</dbReference>
<keyword evidence="14" id="KW-0067">ATP-binding</keyword>
<comment type="subcellular location">
    <subcellularLocation>
        <location evidence="2">Cell membrane</location>
    </subcellularLocation>
</comment>
<keyword evidence="10 11" id="KW-0472">Membrane</keyword>
<dbReference type="InterPro" id="IPR036890">
    <property type="entry name" value="HATPase_C_sf"/>
</dbReference>
<dbReference type="Gene3D" id="3.30.565.10">
    <property type="entry name" value="Histidine kinase-like ATPase, C-terminal domain"/>
    <property type="match status" value="1"/>
</dbReference>
<protein>
    <recommendedName>
        <fullName evidence="3">histidine kinase</fullName>
        <ecNumber evidence="3">2.7.13.3</ecNumber>
    </recommendedName>
</protein>
<feature type="domain" description="HAMP" evidence="13">
    <location>
        <begin position="82"/>
        <end position="135"/>
    </location>
</feature>
<dbReference type="InterPro" id="IPR036097">
    <property type="entry name" value="HisK_dim/P_sf"/>
</dbReference>
<keyword evidence="9" id="KW-0902">Two-component regulatory system</keyword>
<dbReference type="PROSITE" id="PS50109">
    <property type="entry name" value="HIS_KIN"/>
    <property type="match status" value="1"/>
</dbReference>
<dbReference type="InterPro" id="IPR003661">
    <property type="entry name" value="HisK_dim/P_dom"/>
</dbReference>
<evidence type="ECO:0000256" key="6">
    <source>
        <dbReference type="ARBA" id="ARBA00022692"/>
    </source>
</evidence>
<proteinExistence type="predicted"/>
<dbReference type="PANTHER" id="PTHR45436">
    <property type="entry name" value="SENSOR HISTIDINE KINASE YKOH"/>
    <property type="match status" value="1"/>
</dbReference>
<evidence type="ECO:0000256" key="7">
    <source>
        <dbReference type="ARBA" id="ARBA00022777"/>
    </source>
</evidence>
<evidence type="ECO:0000256" key="2">
    <source>
        <dbReference type="ARBA" id="ARBA00004236"/>
    </source>
</evidence>
<dbReference type="PROSITE" id="PS50885">
    <property type="entry name" value="HAMP"/>
    <property type="match status" value="1"/>
</dbReference>
<comment type="caution">
    <text evidence="14">The sequence shown here is derived from an EMBL/GenBank/DDBJ whole genome shotgun (WGS) entry which is preliminary data.</text>
</comment>
<evidence type="ECO:0000259" key="12">
    <source>
        <dbReference type="PROSITE" id="PS50109"/>
    </source>
</evidence>
<dbReference type="RefSeq" id="WP_282759484.1">
    <property type="nucleotide sequence ID" value="NZ_JASCTH010000007.1"/>
</dbReference>
<dbReference type="SMART" id="SM00387">
    <property type="entry name" value="HATPase_c"/>
    <property type="match status" value="1"/>
</dbReference>
<feature type="transmembrane region" description="Helical" evidence="11">
    <location>
        <begin position="59"/>
        <end position="81"/>
    </location>
</feature>
<feature type="transmembrane region" description="Helical" evidence="11">
    <location>
        <begin position="12"/>
        <end position="34"/>
    </location>
</feature>
<dbReference type="Pfam" id="PF00512">
    <property type="entry name" value="HisKA"/>
    <property type="match status" value="1"/>
</dbReference>
<dbReference type="Proteomes" id="UP001241758">
    <property type="component" value="Unassembled WGS sequence"/>
</dbReference>
<evidence type="ECO:0000259" key="13">
    <source>
        <dbReference type="PROSITE" id="PS50885"/>
    </source>
</evidence>
<accession>A0ABT6WHZ8</accession>
<dbReference type="SUPFAM" id="SSF158472">
    <property type="entry name" value="HAMP domain-like"/>
    <property type="match status" value="1"/>
</dbReference>
<dbReference type="GO" id="GO:0005524">
    <property type="term" value="F:ATP binding"/>
    <property type="evidence" value="ECO:0007669"/>
    <property type="project" value="UniProtKB-KW"/>
</dbReference>
<keyword evidence="14" id="KW-0547">Nucleotide-binding</keyword>
<dbReference type="EMBL" id="JASCTH010000007">
    <property type="protein sequence ID" value="MDI6099343.1"/>
    <property type="molecule type" value="Genomic_DNA"/>
</dbReference>
<evidence type="ECO:0000256" key="9">
    <source>
        <dbReference type="ARBA" id="ARBA00023012"/>
    </source>
</evidence>
<dbReference type="SUPFAM" id="SSF47384">
    <property type="entry name" value="Homodimeric domain of signal transducing histidine kinase"/>
    <property type="match status" value="1"/>
</dbReference>
<keyword evidence="6 11" id="KW-0812">Transmembrane</keyword>
<gene>
    <name evidence="14" type="ORF">QLQ12_12145</name>
</gene>
<evidence type="ECO:0000256" key="4">
    <source>
        <dbReference type="ARBA" id="ARBA00022553"/>
    </source>
</evidence>
<evidence type="ECO:0000256" key="8">
    <source>
        <dbReference type="ARBA" id="ARBA00022989"/>
    </source>
</evidence>
<dbReference type="Gene3D" id="1.10.287.130">
    <property type="match status" value="1"/>
</dbReference>
<feature type="domain" description="Histidine kinase" evidence="12">
    <location>
        <begin position="143"/>
        <end position="351"/>
    </location>
</feature>
<comment type="catalytic activity">
    <reaction evidence="1">
        <text>ATP + protein L-histidine = ADP + protein N-phospho-L-histidine.</text>
        <dbReference type="EC" id="2.7.13.3"/>
    </reaction>
</comment>
<dbReference type="Pfam" id="PF00672">
    <property type="entry name" value="HAMP"/>
    <property type="match status" value="1"/>
</dbReference>
<dbReference type="SUPFAM" id="SSF55874">
    <property type="entry name" value="ATPase domain of HSP90 chaperone/DNA topoisomerase II/histidine kinase"/>
    <property type="match status" value="1"/>
</dbReference>
<dbReference type="InterPro" id="IPR003594">
    <property type="entry name" value="HATPase_dom"/>
</dbReference>
<dbReference type="EC" id="2.7.13.3" evidence="3"/>
<dbReference type="PANTHER" id="PTHR45436:SF5">
    <property type="entry name" value="SENSOR HISTIDINE KINASE TRCS"/>
    <property type="match status" value="1"/>
</dbReference>
<evidence type="ECO:0000256" key="5">
    <source>
        <dbReference type="ARBA" id="ARBA00022679"/>
    </source>
</evidence>
<name>A0ABT6WHZ8_9ACTN</name>
<sequence length="351" mass="37060">MSRRWWTLRTQLMLLYAVPFAVSGALLLTGAMLAGRESVPVGTPGAVVPPDAETGRFPVVIWAVAVAAFVLVSFVLGRLVAGRFLRPVRAITATARDISASDLHRRLGDVGGAGEFAELAATLDELFQRLEGSFASQRQFIANASHELRTPLTAERTVLQVALADPHATVESLRESCQQVLLLGAAQERLIEALFALAGGQQGVERKEPFDLAGLARTVLRGRPHPGLTVETSLGAAPASGDPRLVESLIANLVDNAVRHNLPAGGRVEVTTAGVADGARLVVRNTGPIVPPAEMDRLFEPFQQLHRARTGHGDGHGLGLAIVRAIATAHGAALVARARPAGGMDIEVTFP</sequence>
<dbReference type="InterPro" id="IPR050428">
    <property type="entry name" value="TCS_sensor_his_kinase"/>
</dbReference>
<evidence type="ECO:0000313" key="14">
    <source>
        <dbReference type="EMBL" id="MDI6099343.1"/>
    </source>
</evidence>
<dbReference type="SMART" id="SM00304">
    <property type="entry name" value="HAMP"/>
    <property type="match status" value="1"/>
</dbReference>
<organism evidence="14 15">
    <name type="scientific">Actinoplanes sandaracinus</name>
    <dbReference type="NCBI Taxonomy" id="3045177"/>
    <lineage>
        <taxon>Bacteria</taxon>
        <taxon>Bacillati</taxon>
        <taxon>Actinomycetota</taxon>
        <taxon>Actinomycetes</taxon>
        <taxon>Micromonosporales</taxon>
        <taxon>Micromonosporaceae</taxon>
        <taxon>Actinoplanes</taxon>
    </lineage>
</organism>
<keyword evidence="5" id="KW-0808">Transferase</keyword>
<keyword evidence="15" id="KW-1185">Reference proteome</keyword>